<feature type="transmembrane region" description="Helical" evidence="11">
    <location>
        <begin position="127"/>
        <end position="151"/>
    </location>
</feature>
<dbReference type="PROSITE" id="PS00211">
    <property type="entry name" value="ABC_TRANSPORTER_1"/>
    <property type="match status" value="1"/>
</dbReference>
<dbReference type="CDD" id="cd18578">
    <property type="entry name" value="ABC_6TM_Pgp_ABCB1_D2_like"/>
    <property type="match status" value="1"/>
</dbReference>
<accession>A0A8R1U3A8</accession>
<dbReference type="GO" id="GO:0042626">
    <property type="term" value="F:ATPase-coupled transmembrane transporter activity"/>
    <property type="evidence" value="ECO:0000318"/>
    <property type="project" value="GO_Central"/>
</dbReference>
<keyword evidence="9 11" id="KW-0472">Membrane</keyword>
<evidence type="ECO:0000256" key="1">
    <source>
        <dbReference type="ARBA" id="ARBA00004141"/>
    </source>
</evidence>
<evidence type="ECO:0000313" key="13">
    <source>
        <dbReference type="Proteomes" id="UP000005239"/>
    </source>
</evidence>
<dbReference type="CDD" id="cd22150">
    <property type="entry name" value="F-box_CeFBXA-like"/>
    <property type="match status" value="1"/>
</dbReference>
<dbReference type="GO" id="GO:0016020">
    <property type="term" value="C:membrane"/>
    <property type="evidence" value="ECO:0000318"/>
    <property type="project" value="GO_Central"/>
</dbReference>
<dbReference type="InterPro" id="IPR036047">
    <property type="entry name" value="F-box-like_dom_sf"/>
</dbReference>
<evidence type="ECO:0000256" key="9">
    <source>
        <dbReference type="ARBA" id="ARBA00023136"/>
    </source>
</evidence>
<evidence type="ECO:0000256" key="7">
    <source>
        <dbReference type="ARBA" id="ARBA00022840"/>
    </source>
</evidence>
<name>A0A2A6BRW1_PRIPA</name>
<feature type="region of interest" description="Disordered" evidence="10">
    <location>
        <begin position="1250"/>
        <end position="1292"/>
    </location>
</feature>
<comment type="similarity">
    <text evidence="2">Belongs to the ABC transporter superfamily. ABCB family. Multidrug resistance exporter (TC 3.A.1.201) subfamily.</text>
</comment>
<dbReference type="GO" id="GO:0016887">
    <property type="term" value="F:ATP hydrolysis activity"/>
    <property type="evidence" value="ECO:0007669"/>
    <property type="project" value="InterPro"/>
</dbReference>
<feature type="region of interest" description="Disordered" evidence="10">
    <location>
        <begin position="1"/>
        <end position="37"/>
    </location>
</feature>
<gene>
    <name evidence="12" type="primary">WBGene00092396</name>
</gene>
<keyword evidence="7" id="KW-0067">ATP-binding</keyword>
<dbReference type="PROSITE" id="PS50893">
    <property type="entry name" value="ABC_TRANSPORTER_2"/>
    <property type="match status" value="2"/>
</dbReference>
<keyword evidence="3" id="KW-0813">Transport</keyword>
<dbReference type="Gene3D" id="3.40.50.300">
    <property type="entry name" value="P-loop containing nucleotide triphosphate hydrolases"/>
    <property type="match status" value="2"/>
</dbReference>
<dbReference type="FunFam" id="1.20.1560.10:FF:000018">
    <property type="entry name" value="ATP-binding cassette subfamily B member 11"/>
    <property type="match status" value="1"/>
</dbReference>
<dbReference type="GO" id="GO:0005524">
    <property type="term" value="F:ATP binding"/>
    <property type="evidence" value="ECO:0007669"/>
    <property type="project" value="UniProtKB-KW"/>
</dbReference>
<evidence type="ECO:0000256" key="5">
    <source>
        <dbReference type="ARBA" id="ARBA00022737"/>
    </source>
</evidence>
<dbReference type="Proteomes" id="UP000005239">
    <property type="component" value="Unassembled WGS sequence"/>
</dbReference>
<dbReference type="Gene3D" id="1.20.1560.10">
    <property type="entry name" value="ABC transporter type 1, transmembrane domain"/>
    <property type="match status" value="2"/>
</dbReference>
<dbReference type="InterPro" id="IPR001810">
    <property type="entry name" value="F-box_dom"/>
</dbReference>
<dbReference type="InterPro" id="IPR036640">
    <property type="entry name" value="ABC1_TM_sf"/>
</dbReference>
<proteinExistence type="inferred from homology"/>
<dbReference type="CDD" id="cd18577">
    <property type="entry name" value="ABC_6TM_Pgp_ABCB1_D1_like"/>
    <property type="match status" value="1"/>
</dbReference>
<dbReference type="PROSITE" id="PS50929">
    <property type="entry name" value="ABC_TM1F"/>
    <property type="match status" value="2"/>
</dbReference>
<feature type="transmembrane region" description="Helical" evidence="11">
    <location>
        <begin position="932"/>
        <end position="954"/>
    </location>
</feature>
<dbReference type="InterPro" id="IPR003439">
    <property type="entry name" value="ABC_transporter-like_ATP-bd"/>
</dbReference>
<feature type="transmembrane region" description="Helical" evidence="11">
    <location>
        <begin position="830"/>
        <end position="847"/>
    </location>
</feature>
<dbReference type="InterPro" id="IPR017871">
    <property type="entry name" value="ABC_transporter-like_CS"/>
</dbReference>
<evidence type="ECO:0000256" key="8">
    <source>
        <dbReference type="ARBA" id="ARBA00022989"/>
    </source>
</evidence>
<accession>A0A2A6BRW1</accession>
<dbReference type="SMART" id="SM00256">
    <property type="entry name" value="FBOX"/>
    <property type="match status" value="4"/>
</dbReference>
<protein>
    <submittedName>
        <fullName evidence="12">Pgp-2</fullName>
    </submittedName>
</protein>
<feature type="compositionally biased region" description="Basic and acidic residues" evidence="10">
    <location>
        <begin position="23"/>
        <end position="35"/>
    </location>
</feature>
<dbReference type="Pfam" id="PF00664">
    <property type="entry name" value="ABC_membrane"/>
    <property type="match status" value="2"/>
</dbReference>
<keyword evidence="8 11" id="KW-1133">Transmembrane helix</keyword>
<feature type="compositionally biased region" description="Basic and acidic residues" evidence="10">
    <location>
        <begin position="1257"/>
        <end position="1282"/>
    </location>
</feature>
<feature type="transmembrane region" description="Helical" evidence="11">
    <location>
        <begin position="705"/>
        <end position="728"/>
    </location>
</feature>
<dbReference type="PANTHER" id="PTHR24221">
    <property type="entry name" value="ATP-BINDING CASSETTE SUB-FAMILY B"/>
    <property type="match status" value="1"/>
</dbReference>
<evidence type="ECO:0000256" key="6">
    <source>
        <dbReference type="ARBA" id="ARBA00022741"/>
    </source>
</evidence>
<dbReference type="SUPFAM" id="SSF81383">
    <property type="entry name" value="F-box domain"/>
    <property type="match status" value="1"/>
</dbReference>
<dbReference type="InterPro" id="IPR011527">
    <property type="entry name" value="ABC1_TM_dom"/>
</dbReference>
<keyword evidence="4 11" id="KW-0812">Transmembrane</keyword>
<evidence type="ECO:0000256" key="11">
    <source>
        <dbReference type="SAM" id="Phobius"/>
    </source>
</evidence>
<dbReference type="SUPFAM" id="SSF90123">
    <property type="entry name" value="ABC transporter transmembrane region"/>
    <property type="match status" value="2"/>
</dbReference>
<reference evidence="13" key="1">
    <citation type="journal article" date="2008" name="Nat. Genet.">
        <title>The Pristionchus pacificus genome provides a unique perspective on nematode lifestyle and parasitism.</title>
        <authorList>
            <person name="Dieterich C."/>
            <person name="Clifton S.W."/>
            <person name="Schuster L.N."/>
            <person name="Chinwalla A."/>
            <person name="Delehaunty K."/>
            <person name="Dinkelacker I."/>
            <person name="Fulton L."/>
            <person name="Fulton R."/>
            <person name="Godfrey J."/>
            <person name="Minx P."/>
            <person name="Mitreva M."/>
            <person name="Roeseler W."/>
            <person name="Tian H."/>
            <person name="Witte H."/>
            <person name="Yang S.P."/>
            <person name="Wilson R.K."/>
            <person name="Sommer R.J."/>
        </authorList>
    </citation>
    <scope>NUCLEOTIDE SEQUENCE [LARGE SCALE GENOMIC DNA]</scope>
    <source>
        <strain evidence="13">PS312</strain>
    </source>
</reference>
<dbReference type="FunFam" id="1.20.1560.10:FF:000009">
    <property type="entry name" value="ABC transporter B family member 1"/>
    <property type="match status" value="1"/>
</dbReference>
<dbReference type="SUPFAM" id="SSF52540">
    <property type="entry name" value="P-loop containing nucleoside triphosphate hydrolases"/>
    <property type="match status" value="2"/>
</dbReference>
<dbReference type="PROSITE" id="PS50181">
    <property type="entry name" value="FBOX"/>
    <property type="match status" value="4"/>
</dbReference>
<evidence type="ECO:0000313" key="12">
    <source>
        <dbReference type="EnsemblMetazoa" id="PPA02842.1"/>
    </source>
</evidence>
<feature type="transmembrane region" description="Helical" evidence="11">
    <location>
        <begin position="59"/>
        <end position="83"/>
    </location>
</feature>
<dbReference type="InterPro" id="IPR003593">
    <property type="entry name" value="AAA+_ATPase"/>
</dbReference>
<evidence type="ECO:0000256" key="3">
    <source>
        <dbReference type="ARBA" id="ARBA00022448"/>
    </source>
</evidence>
<reference evidence="12" key="2">
    <citation type="submission" date="2022-06" db="UniProtKB">
        <authorList>
            <consortium name="EnsemblMetazoa"/>
        </authorList>
    </citation>
    <scope>IDENTIFICATION</scope>
    <source>
        <strain evidence="12">PS312</strain>
    </source>
</reference>
<keyword evidence="5" id="KW-0677">Repeat</keyword>
<feature type="transmembrane region" description="Helical" evidence="11">
    <location>
        <begin position="748"/>
        <end position="772"/>
    </location>
</feature>
<dbReference type="InterPro" id="IPR039421">
    <property type="entry name" value="Type_1_exporter"/>
</dbReference>
<sequence>MAKKSRDEQVPLLPTPSTSSYGSERKQSDGKKKGSDGQIGTTFTHTKWGILSFCSTCDYLLLAVGVLFSILHGAGFPLLSIVLGGMTTIFLRAQNSEWVVGAGMSTPDGMPGISLEDFKEQVTIFCYYYLGLGVAMFVASYIQIACFESFAERVVHKLRQNYLKAILRQQIEWFDLQQTGNLTSRLTDDLERVREGLGDKLSLFVQNVAAFFAGFGVGFMYSWQMTLVMMAFSPLIIASGYFMGKMMASRTQLEQNIYAVAGAIVEETFSAIRTVQSLNGQKREINRFEAALERARSAGLVKYFYMGICVGFSMICMFGSYAIAFWYGSTIVYADPTFDRGLIFTVFFSVMSGSTALGGALPHLGSIAMATGAARSVLKVINQHPVIDPYSDEGIFLENLKGAVTLKNVHFTYPLRKDIPILKGVSLECKAGDKIALVGSSGCGKSTIINMLLRFYDPVKGKISIDGVDVKSLNVKHLRDQIGLVSQEPILFDGTLYENISMGSDSATQESVIRACTMANAMDFIKRLPDGLGTRVGERGVQLSGGQKQRIAIARALVRNPRILLLDEATSALDTEAETIVQAALEQDGNIVETGTHEQLLEKGGLFKDMVHAQQLRQEQAVKEGTAKEMDEVEMDAAAEDDESSMLLRKRSAAKKSSLAGRKITEDGSVLSLVSSVRSMEIEMEESHLKPTPISKIFNYNRDNWHWLAFGTLGSTISGAVTPIFALVYAQIFNVFAEPPEQMKRDALFWSIIFIVLGLTQAFGFFISAQALGRCGEALTKKLRMNTFTNLLRQDIAFFDDIKHGTGKLCTRFATDAPNVRYVFTRLPNVLSSVVTIGGAIIIGFIFGWQLAAILLIMVPLIIGSGYFEMKMSYGKKMRDTELLEEAGKVASQAVEHVRTVQALNRQEKFHFMYCEYLREPYKENLCTAHTYGGVFAFSQSIIFFMYALAFWLGSGFVEHGQMQPTDVYRVFFAIAFCGQMVGNISSFIPDVVKSRLAGSLMFHLIEHPTEIDSLSDDGIKKELNGEISLRNLHFTYPTRRNTKVLRGLTLDVKPGQTVALVGHSGCGKSTVMGLLERFYNQSRGIILLDNENIRNLNIRSLREQVCIVSQEPTLFDCTISDNIVYGLDRSVTYQEISAAAKMANIHEFILGLPMLINLLSLFNNKLINYGATIHESARRARSCPADKSSESPLRGAKFRLTLSKTVTNVQKNRNTHETQPSSTSKYKYLRALVRNPRVLLLDEATSALDTQSRARSTREGKGRQDLSGDSAPPEHHSEFGPHRSRQRRQGRRSSVMDLLALPEDVLYEIISKLKLMDRLRMRRTCRAFAALIADSHFSSPHEQTITISAAFIEQHVFDTRDTWCKKEVKRTITSKIMIRISLGELWFKPIARDDLRAVELMQGLFRSCKVEKVNIHLRGRVLSADFIRTLIGNFKIEELTVHGTEKNISIAIDLFKYISASKHCLVFNALPSRYILFSLPSLYHLKLTDVNMDFFALPDVFLRKLMRTMEIKDRMRMRLVCRAFEKLVAETHAGTFRLFSINTWLHGKQLMAFHISGVRQELGWGARGVDTSNANPALPIRKWNRFFSGITFENFTLDYPYQAFTIPFIRDLLRNVKIGRFSFNNERCLADMERSLELARGHPASKIAMKLTFVPPLNKLQSLPPMETLTIWPTNVTAAPQNRTDYPPITADIFLNLVAAHASVHVFYATVGPEEIMRVIEIILSADSRKRSANWESGHAPILAFLKCRGLTNRSQARERIGEFTITCVTRAVHLRYRSCLIRFDHFEWAGDRDVSVSIENGQGAPGTEYAYLSFAKLVADSHAGYFESGRIFSYFVDGHKKNISNIGNMQFVDIDTTVDRAERFCYCDVFTLNFLSNLTERFTIGALSLEAYNEEALNNSLKLMTNFPTSKLMLNLYFIPDADKFLALPAMDELCVAARSEELFEELQPIPADTFLKLAVIHKTIYFKRVTMSADDLTRAIRKISTNDACKRTVQWYAYPPTIVIWLNSQGVTEDSEAGQKCGEFLVKRTVHDGGSMHLRYRDWMVLFDGFTMDILALPDVFLRQLMRTVEIRDRLALRLTCRSFEKLVADSNAGYFEHAFISSWIPDKFTMLLGDTAFYGIEWSDAGMGRRLELRQRLFSRIAIGEFDFNIDDDPKALEFIRKFIEKFNIGVLGFRVETEHQLENARMLMTDFPKSKYTMDLCFLSNKKTLLSLPPMEELSIFSMIEIPSSLCIKLVGIHKNLDLGDIQITSEDFKSAVQIISSDSRPRKIRMKTKRKYVVSCLREYGISASTKTGDICKQFQIVLVKNILKRIHLRYDKCSIELTRFAWTNPDSNVDVVLTNLMPRKSLEVERFLIFLNLILHKIWRLKWISSPYPTAFEQLVASTPTGYFDHGHVMQWPHECNFSIRLGPTSLKASYLAGDGLQRFLRTRHRLFSGVSLGKFNVHVSADVFFQLLSTYPTLDLGCRSVSLTGNDWRRAMQIISSSFGEKKLVFTMIVEQIVTNLCGFGISEKSRVGDRSGEKLLGALPGQCVVVYERRNCHRDDGEYLEILANFDFVKMNFVVSSDEELDNARLIMLKDATSKCSMDLWYLPDTERILSLPPIEQLTIMDDEVSIDLFFKLIRAQNSLNLGCKAVALSAREWQEAMEIVSEDTSPKVVRLTMRVDTVVDHLRGFGMSETSMSGDQNGEVDIHRMPDGSGDGDCMQLRFGNCWIRILGNVWTSSDGIVTVIMANSKYENPVQNKGLTVDQDNTLNILTLPNVFQRKVMRTLDFQDRLNLRLTCRAFQQSVANSHAGYFGHGKICRCYNDILDERILTTDNFRLLTEKFQFNLHHFFAKTEKVLESALQLMSKYPSCKYELCLTLVPEADEVLSLPGLEWFSVLQSEMLLADDRIHFVEMHVAFTAVDEWFESIGIAEDTSEGDIRGQFLVNKISDSGSICLKYMGRSEKIYLQQNTL</sequence>
<dbReference type="GO" id="GO:0055085">
    <property type="term" value="P:transmembrane transport"/>
    <property type="evidence" value="ECO:0000318"/>
    <property type="project" value="GO_Central"/>
</dbReference>
<evidence type="ECO:0000256" key="10">
    <source>
        <dbReference type="SAM" id="MobiDB-lite"/>
    </source>
</evidence>
<dbReference type="InterPro" id="IPR027417">
    <property type="entry name" value="P-loop_NTPase"/>
</dbReference>
<feature type="transmembrane region" description="Helical" evidence="11">
    <location>
        <begin position="201"/>
        <end position="221"/>
    </location>
</feature>
<feature type="transmembrane region" description="Helical" evidence="11">
    <location>
        <begin position="303"/>
        <end position="329"/>
    </location>
</feature>
<evidence type="ECO:0000256" key="4">
    <source>
        <dbReference type="ARBA" id="ARBA00022692"/>
    </source>
</evidence>
<dbReference type="GO" id="GO:0140359">
    <property type="term" value="F:ABC-type transporter activity"/>
    <property type="evidence" value="ECO:0007669"/>
    <property type="project" value="InterPro"/>
</dbReference>
<dbReference type="Pfam" id="PF00005">
    <property type="entry name" value="ABC_tran"/>
    <property type="match status" value="2"/>
</dbReference>
<dbReference type="PANTHER" id="PTHR24221:SF620">
    <property type="entry name" value="ABC TRANSMEMBRANE TYPE-1 DOMAIN-CONTAINING PROTEIN"/>
    <property type="match status" value="1"/>
</dbReference>
<dbReference type="FunFam" id="3.40.50.300:FF:000967">
    <property type="entry name" value="ABC multidrug transporter mdr4"/>
    <property type="match status" value="1"/>
</dbReference>
<dbReference type="Pfam" id="PF00646">
    <property type="entry name" value="F-box"/>
    <property type="match status" value="4"/>
</dbReference>
<feature type="compositionally biased region" description="Basic residues" evidence="10">
    <location>
        <begin position="1283"/>
        <end position="1292"/>
    </location>
</feature>
<dbReference type="SMART" id="SM00382">
    <property type="entry name" value="AAA"/>
    <property type="match status" value="2"/>
</dbReference>
<keyword evidence="13" id="KW-1185">Reference proteome</keyword>
<dbReference type="EnsemblMetazoa" id="PPA02842.1">
    <property type="protein sequence ID" value="PPA02842.1"/>
    <property type="gene ID" value="WBGene00092396"/>
</dbReference>
<organism evidence="12 13">
    <name type="scientific">Pristionchus pacificus</name>
    <name type="common">Parasitic nematode worm</name>
    <dbReference type="NCBI Taxonomy" id="54126"/>
    <lineage>
        <taxon>Eukaryota</taxon>
        <taxon>Metazoa</taxon>
        <taxon>Ecdysozoa</taxon>
        <taxon>Nematoda</taxon>
        <taxon>Chromadorea</taxon>
        <taxon>Rhabditida</taxon>
        <taxon>Rhabditina</taxon>
        <taxon>Diplogasteromorpha</taxon>
        <taxon>Diplogasteroidea</taxon>
        <taxon>Neodiplogasteridae</taxon>
        <taxon>Pristionchus</taxon>
    </lineage>
</organism>
<feature type="transmembrane region" description="Helical" evidence="11">
    <location>
        <begin position="227"/>
        <end position="244"/>
    </location>
</feature>
<evidence type="ECO:0000256" key="2">
    <source>
        <dbReference type="ARBA" id="ARBA00007577"/>
    </source>
</evidence>
<comment type="subcellular location">
    <subcellularLocation>
        <location evidence="1">Membrane</location>
        <topology evidence="1">Multi-pass membrane protein</topology>
    </subcellularLocation>
</comment>
<keyword evidence="6" id="KW-0547">Nucleotide-binding</keyword>
<feature type="transmembrane region" description="Helical" evidence="11">
    <location>
        <begin position="341"/>
        <end position="361"/>
    </location>
</feature>